<feature type="transmembrane region" description="Helical" evidence="1">
    <location>
        <begin position="89"/>
        <end position="109"/>
    </location>
</feature>
<evidence type="ECO:0000313" key="3">
    <source>
        <dbReference type="Proteomes" id="UP001242368"/>
    </source>
</evidence>
<comment type="caution">
    <text evidence="2">The sequence shown here is derived from an EMBL/GenBank/DDBJ whole genome shotgun (WGS) entry which is preliminary data.</text>
</comment>
<keyword evidence="3" id="KW-1185">Reference proteome</keyword>
<keyword evidence="1" id="KW-1133">Transmembrane helix</keyword>
<proteinExistence type="predicted"/>
<accession>A0ABT8CTF8</accession>
<evidence type="ECO:0000313" key="2">
    <source>
        <dbReference type="EMBL" id="MDN3706480.1"/>
    </source>
</evidence>
<keyword evidence="1" id="KW-0812">Transmembrane</keyword>
<feature type="transmembrane region" description="Helical" evidence="1">
    <location>
        <begin position="61"/>
        <end position="80"/>
    </location>
</feature>
<name>A0ABT8CTF8_9FLAO</name>
<gene>
    <name evidence="2" type="ORF">QW060_04980</name>
</gene>
<organism evidence="2 3">
    <name type="scientific">Paenimyroides ceti</name>
    <dbReference type="NCBI Taxonomy" id="395087"/>
    <lineage>
        <taxon>Bacteria</taxon>
        <taxon>Pseudomonadati</taxon>
        <taxon>Bacteroidota</taxon>
        <taxon>Flavobacteriia</taxon>
        <taxon>Flavobacteriales</taxon>
        <taxon>Flavobacteriaceae</taxon>
        <taxon>Paenimyroides</taxon>
    </lineage>
</organism>
<dbReference type="Pfam" id="PF11750">
    <property type="entry name" value="DUF3307"/>
    <property type="match status" value="1"/>
</dbReference>
<keyword evidence="1" id="KW-0472">Membrane</keyword>
<dbReference type="EMBL" id="JAUFQU010000001">
    <property type="protein sequence ID" value="MDN3706480.1"/>
    <property type="molecule type" value="Genomic_DNA"/>
</dbReference>
<feature type="transmembrane region" description="Helical" evidence="1">
    <location>
        <begin position="37"/>
        <end position="55"/>
    </location>
</feature>
<protein>
    <submittedName>
        <fullName evidence="2">DUF3307 domain-containing protein</fullName>
    </submittedName>
</protein>
<evidence type="ECO:0000256" key="1">
    <source>
        <dbReference type="SAM" id="Phobius"/>
    </source>
</evidence>
<feature type="transmembrane region" description="Helical" evidence="1">
    <location>
        <begin position="175"/>
        <end position="195"/>
    </location>
</feature>
<feature type="transmembrane region" description="Helical" evidence="1">
    <location>
        <begin position="129"/>
        <end position="147"/>
    </location>
</feature>
<dbReference type="InterPro" id="IPR021737">
    <property type="entry name" value="Phage_phiKZ_Orf197"/>
</dbReference>
<feature type="transmembrane region" description="Helical" evidence="1">
    <location>
        <begin position="215"/>
        <end position="234"/>
    </location>
</feature>
<reference evidence="3" key="1">
    <citation type="journal article" date="2019" name="Int. J. Syst. Evol. Microbiol.">
        <title>The Global Catalogue of Microorganisms (GCM) 10K type strain sequencing project: providing services to taxonomists for standard genome sequencing and annotation.</title>
        <authorList>
            <consortium name="The Broad Institute Genomics Platform"/>
            <consortium name="The Broad Institute Genome Sequencing Center for Infectious Disease"/>
            <person name="Wu L."/>
            <person name="Ma J."/>
        </authorList>
    </citation>
    <scope>NUCLEOTIDE SEQUENCE [LARGE SCALE GENOMIC DNA]</scope>
    <source>
        <strain evidence="3">CECT 7184</strain>
    </source>
</reference>
<dbReference type="RefSeq" id="WP_290362552.1">
    <property type="nucleotide sequence ID" value="NZ_JAUFQU010000001.1"/>
</dbReference>
<dbReference type="Proteomes" id="UP001242368">
    <property type="component" value="Unassembled WGS sequence"/>
</dbReference>
<sequence>MMTFFLQLLLAHLIGDFLLQPTAWVKDKKKYKIRSKYLYYHIGIHFLLLCILTRFDSTYFITILFIALFHYLIDLMKLYFEKPKYVKECFFLDQFLHLITLFCAVNYFYPFSLKQGIDILYEPQNLALLVSLLLVTYVTAIVQKLLLSKWTKQNHIEGNVNTNYAGKYIGILERLFIFLFVVMNFWSGIGFLLAAKSIFRFGDLRRSKDVALTEYILIGTFLSFGFGIIFGLLYKYAIHSFL</sequence>